<reference evidence="2" key="1">
    <citation type="submission" date="2020-11" db="EMBL/GenBank/DDBJ databases">
        <title>Kefir isolates.</title>
        <authorList>
            <person name="Marcisauskas S."/>
            <person name="Kim Y."/>
            <person name="Blasche S."/>
        </authorList>
    </citation>
    <scope>NUCLEOTIDE SEQUENCE</scope>
    <source>
        <strain evidence="2">Olga-1</strain>
    </source>
</reference>
<name>A0A9P7BF31_9ASCO</name>
<organism evidence="2 3">
    <name type="scientific">Pichia californica</name>
    <dbReference type="NCBI Taxonomy" id="460514"/>
    <lineage>
        <taxon>Eukaryota</taxon>
        <taxon>Fungi</taxon>
        <taxon>Dikarya</taxon>
        <taxon>Ascomycota</taxon>
        <taxon>Saccharomycotina</taxon>
        <taxon>Pichiomycetes</taxon>
        <taxon>Pichiales</taxon>
        <taxon>Pichiaceae</taxon>
        <taxon>Pichia</taxon>
    </lineage>
</organism>
<feature type="compositionally biased region" description="Low complexity" evidence="1">
    <location>
        <begin position="89"/>
        <end position="102"/>
    </location>
</feature>
<dbReference type="Proteomes" id="UP000697127">
    <property type="component" value="Unassembled WGS sequence"/>
</dbReference>
<evidence type="ECO:0000256" key="1">
    <source>
        <dbReference type="SAM" id="MobiDB-lite"/>
    </source>
</evidence>
<dbReference type="EMBL" id="PUHW01000229">
    <property type="protein sequence ID" value="KAG0687680.1"/>
    <property type="molecule type" value="Genomic_DNA"/>
</dbReference>
<evidence type="ECO:0000313" key="3">
    <source>
        <dbReference type="Proteomes" id="UP000697127"/>
    </source>
</evidence>
<proteinExistence type="predicted"/>
<dbReference type="OrthoDB" id="3997966at2759"/>
<gene>
    <name evidence="2" type="ORF">C6P40_002003</name>
</gene>
<feature type="region of interest" description="Disordered" evidence="1">
    <location>
        <begin position="82"/>
        <end position="102"/>
    </location>
</feature>
<comment type="caution">
    <text evidence="2">The sequence shown here is derived from an EMBL/GenBank/DDBJ whole genome shotgun (WGS) entry which is preliminary data.</text>
</comment>
<protein>
    <submittedName>
        <fullName evidence="2">Uncharacterized protein</fullName>
    </submittedName>
</protein>
<accession>A0A9P7BF31</accession>
<dbReference type="AlphaFoldDB" id="A0A9P7BF31"/>
<evidence type="ECO:0000313" key="2">
    <source>
        <dbReference type="EMBL" id="KAG0687680.1"/>
    </source>
</evidence>
<keyword evidence="3" id="KW-1185">Reference proteome</keyword>
<sequence>MKYRNFDPETNQPISALELLQKLEKDLQFEVDTINLTELITTKKDNNINNEEKLNENKDITGKILKKYGEIAKFINSQSIKKKQRNIKKSSNNSNNSNNSNILGIPEFDEYLEMKYPLTTFKTTEKISLMLKERINELIEK</sequence>